<dbReference type="AlphaFoldDB" id="A0A226D8C6"/>
<keyword evidence="2" id="KW-1185">Reference proteome</keyword>
<evidence type="ECO:0000313" key="2">
    <source>
        <dbReference type="Proteomes" id="UP000198287"/>
    </source>
</evidence>
<organism evidence="1 2">
    <name type="scientific">Folsomia candida</name>
    <name type="common">Springtail</name>
    <dbReference type="NCBI Taxonomy" id="158441"/>
    <lineage>
        <taxon>Eukaryota</taxon>
        <taxon>Metazoa</taxon>
        <taxon>Ecdysozoa</taxon>
        <taxon>Arthropoda</taxon>
        <taxon>Hexapoda</taxon>
        <taxon>Collembola</taxon>
        <taxon>Entomobryomorpha</taxon>
        <taxon>Isotomoidea</taxon>
        <taxon>Isotomidae</taxon>
        <taxon>Proisotominae</taxon>
        <taxon>Folsomia</taxon>
    </lineage>
</organism>
<name>A0A226D8C6_FOLCA</name>
<proteinExistence type="predicted"/>
<comment type="caution">
    <text evidence="1">The sequence shown here is derived from an EMBL/GenBank/DDBJ whole genome shotgun (WGS) entry which is preliminary data.</text>
</comment>
<gene>
    <name evidence="1" type="ORF">Fcan01_23871</name>
</gene>
<dbReference type="EMBL" id="LNIX01000029">
    <property type="protein sequence ID" value="OXA41370.1"/>
    <property type="molecule type" value="Genomic_DNA"/>
</dbReference>
<dbReference type="Proteomes" id="UP000198287">
    <property type="component" value="Unassembled WGS sequence"/>
</dbReference>
<accession>A0A226D8C6</accession>
<evidence type="ECO:0000313" key="1">
    <source>
        <dbReference type="EMBL" id="OXA41370.1"/>
    </source>
</evidence>
<sequence>MIMTDPLIHSRPLKFPFSYWDNYAIWCGNVNQDLSLSTCGRGIIVANYTAGSIIDVIGNFQPAHYGSFQVELCHQEEETDFCFQLLNIVEGSEDIRMTTEFVSRKIIHRKSMSYRRFCCQLASGYNICFNPNPAQVLTEEEEETAVRAIPITFRKWLEFGVARQAGQLKQDVTEHDQTQLSHFKRCAKMDVAQKAILAKYSEFKIQENHTNPALNYLEVNYLRSQHPGPLIHPNVAAINESLQHTTSKANLNLSRF</sequence>
<protein>
    <submittedName>
        <fullName evidence="1">Uncharacterized protein</fullName>
    </submittedName>
</protein>
<reference evidence="1 2" key="1">
    <citation type="submission" date="2015-12" db="EMBL/GenBank/DDBJ databases">
        <title>The genome of Folsomia candida.</title>
        <authorList>
            <person name="Faddeeva A."/>
            <person name="Derks M.F."/>
            <person name="Anvar Y."/>
            <person name="Smit S."/>
            <person name="Van Straalen N."/>
            <person name="Roelofs D."/>
        </authorList>
    </citation>
    <scope>NUCLEOTIDE SEQUENCE [LARGE SCALE GENOMIC DNA]</scope>
    <source>
        <strain evidence="1 2">VU population</strain>
        <tissue evidence="1">Whole body</tissue>
    </source>
</reference>